<dbReference type="InterPro" id="IPR013328">
    <property type="entry name" value="6PGD_dom2"/>
</dbReference>
<evidence type="ECO:0000256" key="15">
    <source>
        <dbReference type="RuleBase" id="RU000485"/>
    </source>
</evidence>
<gene>
    <name evidence="17" type="ORF">SAMN06265350_11047</name>
</gene>
<feature type="binding site" evidence="14">
    <location>
        <position position="455"/>
    </location>
    <ligand>
        <name>substrate</name>
        <note>ligand shared between dimeric partners</note>
    </ligand>
</feature>
<dbReference type="PRINTS" id="PR00076">
    <property type="entry name" value="6PGDHDRGNASE"/>
</dbReference>
<feature type="binding site" description="in other chain" evidence="14">
    <location>
        <position position="297"/>
    </location>
    <ligand>
        <name>substrate</name>
        <note>ligand shared between dimeric partners</note>
    </ligand>
</feature>
<feature type="binding site" description="in other chain" evidence="14">
    <location>
        <begin position="138"/>
        <end position="140"/>
    </location>
    <ligand>
        <name>substrate</name>
        <note>ligand shared between dimeric partners</note>
    </ligand>
</feature>
<feature type="binding site" evidence="14">
    <location>
        <position position="461"/>
    </location>
    <ligand>
        <name>substrate</name>
        <note>ligand shared between dimeric partners</note>
    </ligand>
</feature>
<feature type="active site" description="Proton acceptor" evidence="13">
    <location>
        <position position="192"/>
    </location>
</feature>
<dbReference type="Gene3D" id="1.10.1040.10">
    <property type="entry name" value="N-(1-d-carboxylethyl)-l-norvaline Dehydrogenase, domain 2"/>
    <property type="match status" value="1"/>
</dbReference>
<reference evidence="17 18" key="1">
    <citation type="submission" date="2017-05" db="EMBL/GenBank/DDBJ databases">
        <authorList>
            <person name="Varghese N."/>
            <person name="Submissions S."/>
        </authorList>
    </citation>
    <scope>NUCLEOTIDE SEQUENCE [LARGE SCALE GENOMIC DNA]</scope>
    <source>
        <strain evidence="17 18">DSM 21342</strain>
    </source>
</reference>
<dbReference type="NCBIfam" id="NF006765">
    <property type="entry name" value="PRK09287.1"/>
    <property type="match status" value="1"/>
</dbReference>
<dbReference type="SMART" id="SM01350">
    <property type="entry name" value="6PGD"/>
    <property type="match status" value="1"/>
</dbReference>
<evidence type="ECO:0000256" key="4">
    <source>
        <dbReference type="ARBA" id="ARBA00011738"/>
    </source>
</evidence>
<dbReference type="PIRSF" id="PIRSF000109">
    <property type="entry name" value="6PGD"/>
    <property type="match status" value="1"/>
</dbReference>
<dbReference type="GO" id="GO:0050661">
    <property type="term" value="F:NADP binding"/>
    <property type="evidence" value="ECO:0007669"/>
    <property type="project" value="InterPro"/>
</dbReference>
<evidence type="ECO:0000256" key="1">
    <source>
        <dbReference type="ARBA" id="ARBA00002526"/>
    </source>
</evidence>
<dbReference type="Proteomes" id="UP000315971">
    <property type="component" value="Unassembled WGS sequence"/>
</dbReference>
<dbReference type="SUPFAM" id="SSF48179">
    <property type="entry name" value="6-phosphogluconate dehydrogenase C-terminal domain-like"/>
    <property type="match status" value="1"/>
</dbReference>
<dbReference type="NCBIfam" id="TIGR00873">
    <property type="entry name" value="gnd"/>
    <property type="match status" value="1"/>
</dbReference>
<proteinExistence type="inferred from homology"/>
<evidence type="ECO:0000256" key="10">
    <source>
        <dbReference type="ARBA" id="ARBA00023126"/>
    </source>
</evidence>
<evidence type="ECO:0000313" key="17">
    <source>
        <dbReference type="EMBL" id="SMO77903.1"/>
    </source>
</evidence>
<dbReference type="Pfam" id="PF03446">
    <property type="entry name" value="NAD_binding_2"/>
    <property type="match status" value="1"/>
</dbReference>
<sequence>MSHDKNKKMTEQKFDFGIIGLGTMGRNLVFNMNDHGYNVIGFDKNNSQVELLNKEAGDPTIRGTSKLKEFVNGLKKPRVILLLVPAGKVVDEVINELKPVLSENDLLMDCGNSHFTDTNERIDELAKSKIHFMGVGISGGESGARYGPSIMPGGAKSVYERVSTMLESISAKVNNEPCVTWLGPGSTGHYVKMVHNGIEYGLMQLIAETYHLLKKAGGFNNDELHKIYSIWNEGIVQSFLIEITADIFKQNDELTKNRLIDMILDSAQQKGTGGWTSEDGMKLQVPLPVIDIAVSMRDLSVYKIERQAAELKLTNEEIKFSGNKNELVGWLEQALYFSMITTYAQGMELLNRASQAYKYDLKLADIAKIWRGGCIIRSFLLEDIGLAFTQQPNLSNLLLSDLFSTKLIHSQIGIRKVIQIGVETGIPLPAMMGSLAYYDSYCSGWLPANLIQAQRDYFGAHTYKRNDKEGVFHTHWNQRK</sequence>
<comment type="catalytic activity">
    <reaction evidence="11 12 15">
        <text>6-phospho-D-gluconate + NADP(+) = D-ribulose 5-phosphate + CO2 + NADPH</text>
        <dbReference type="Rhea" id="RHEA:10116"/>
        <dbReference type="ChEBI" id="CHEBI:16526"/>
        <dbReference type="ChEBI" id="CHEBI:57783"/>
        <dbReference type="ChEBI" id="CHEBI:58121"/>
        <dbReference type="ChEBI" id="CHEBI:58349"/>
        <dbReference type="ChEBI" id="CHEBI:58759"/>
        <dbReference type="EC" id="1.1.1.44"/>
    </reaction>
</comment>
<dbReference type="SUPFAM" id="SSF51735">
    <property type="entry name" value="NAD(P)-binding Rossmann-fold domains"/>
    <property type="match status" value="1"/>
</dbReference>
<dbReference type="FunFam" id="1.20.5.320:FF:000001">
    <property type="entry name" value="6-phosphogluconate dehydrogenase, decarboxylating"/>
    <property type="match status" value="1"/>
</dbReference>
<dbReference type="InterPro" id="IPR006183">
    <property type="entry name" value="Pgluconate_DH"/>
</dbReference>
<dbReference type="AlphaFoldDB" id="A0A521E1R6"/>
<evidence type="ECO:0000313" key="18">
    <source>
        <dbReference type="Proteomes" id="UP000315971"/>
    </source>
</evidence>
<feature type="binding site" description="in other chain" evidence="14">
    <location>
        <position position="270"/>
    </location>
    <ligand>
        <name>substrate</name>
        <note>ligand shared between dimeric partners</note>
    </ligand>
</feature>
<evidence type="ECO:0000256" key="5">
    <source>
        <dbReference type="ARBA" id="ARBA00013011"/>
    </source>
</evidence>
<dbReference type="PANTHER" id="PTHR11811">
    <property type="entry name" value="6-PHOSPHOGLUCONATE DEHYDROGENASE"/>
    <property type="match status" value="1"/>
</dbReference>
<dbReference type="GO" id="GO:0006098">
    <property type="term" value="P:pentose-phosphate shunt"/>
    <property type="evidence" value="ECO:0007669"/>
    <property type="project" value="UniProtKB-UniPathway"/>
</dbReference>
<keyword evidence="8 12" id="KW-0560">Oxidoreductase</keyword>
<accession>A0A521E1R6</accession>
<keyword evidence="10 12" id="KW-0570">Pentose shunt</keyword>
<keyword evidence="7 12" id="KW-0521">NADP</keyword>
<dbReference type="Gene3D" id="1.20.5.320">
    <property type="entry name" value="6-Phosphogluconate Dehydrogenase, domain 3"/>
    <property type="match status" value="1"/>
</dbReference>
<evidence type="ECO:0000256" key="12">
    <source>
        <dbReference type="PIRNR" id="PIRNR000109"/>
    </source>
</evidence>
<name>A0A521E1R6_9SPHI</name>
<feature type="domain" description="6-phosphogluconate dehydrogenase C-terminal" evidence="16">
    <location>
        <begin position="188"/>
        <end position="477"/>
    </location>
</feature>
<feature type="binding site" description="in other chain" evidence="14">
    <location>
        <position position="200"/>
    </location>
    <ligand>
        <name>substrate</name>
        <note>ligand shared between dimeric partners</note>
    </ligand>
</feature>
<feature type="binding site" description="in other chain" evidence="14">
    <location>
        <position position="112"/>
    </location>
    <ligand>
        <name>substrate</name>
        <note>ligand shared between dimeric partners</note>
    </ligand>
</feature>
<dbReference type="InterPro" id="IPR006114">
    <property type="entry name" value="6PGDH_C"/>
</dbReference>
<evidence type="ECO:0000256" key="6">
    <source>
        <dbReference type="ARBA" id="ARBA00018193"/>
    </source>
</evidence>
<feature type="binding site" description="in other chain" evidence="14">
    <location>
        <begin position="195"/>
        <end position="196"/>
    </location>
    <ligand>
        <name>substrate</name>
        <note>ligand shared between dimeric partners</note>
    </ligand>
</feature>
<evidence type="ECO:0000256" key="13">
    <source>
        <dbReference type="PIRSR" id="PIRSR000109-1"/>
    </source>
</evidence>
<comment type="subunit">
    <text evidence="4 12">Homodimer.</text>
</comment>
<dbReference type="FunFam" id="1.10.1040.10:FF:000032">
    <property type="entry name" value="6-phosphogluconate dehydrogenase, decarboxylating"/>
    <property type="match status" value="1"/>
</dbReference>
<evidence type="ECO:0000256" key="2">
    <source>
        <dbReference type="ARBA" id="ARBA00004874"/>
    </source>
</evidence>
<keyword evidence="18" id="KW-1185">Reference proteome</keyword>
<dbReference type="InterPro" id="IPR008927">
    <property type="entry name" value="6-PGluconate_DH-like_C_sf"/>
</dbReference>
<organism evidence="17 18">
    <name type="scientific">Solitalea koreensis</name>
    <dbReference type="NCBI Taxonomy" id="543615"/>
    <lineage>
        <taxon>Bacteria</taxon>
        <taxon>Pseudomonadati</taxon>
        <taxon>Bacteroidota</taxon>
        <taxon>Sphingobacteriia</taxon>
        <taxon>Sphingobacteriales</taxon>
        <taxon>Sphingobacteriaceae</taxon>
        <taxon>Solitalea</taxon>
    </lineage>
</organism>
<evidence type="ECO:0000259" key="16">
    <source>
        <dbReference type="SMART" id="SM01350"/>
    </source>
</evidence>
<evidence type="ECO:0000256" key="7">
    <source>
        <dbReference type="ARBA" id="ARBA00022857"/>
    </source>
</evidence>
<comment type="pathway">
    <text evidence="2 12 15">Carbohydrate degradation; pentose phosphate pathway; D-ribulose 5-phosphate from D-glucose 6-phosphate (oxidative stage): step 3/3.</text>
</comment>
<evidence type="ECO:0000256" key="3">
    <source>
        <dbReference type="ARBA" id="ARBA00008419"/>
    </source>
</evidence>
<dbReference type="GO" id="GO:0019521">
    <property type="term" value="P:D-gluconate metabolic process"/>
    <property type="evidence" value="ECO:0007669"/>
    <property type="project" value="UniProtKB-KW"/>
</dbReference>
<evidence type="ECO:0000256" key="14">
    <source>
        <dbReference type="PIRSR" id="PIRSR000109-2"/>
    </source>
</evidence>
<dbReference type="InterPro" id="IPR006113">
    <property type="entry name" value="6PGDH_Gnd/GntZ"/>
</dbReference>
<comment type="similarity">
    <text evidence="3 12 15">Belongs to the 6-phosphogluconate dehydrogenase family.</text>
</comment>
<dbReference type="Pfam" id="PF00393">
    <property type="entry name" value="6PGD"/>
    <property type="match status" value="1"/>
</dbReference>
<dbReference type="GO" id="GO:0004616">
    <property type="term" value="F:phosphogluconate dehydrogenase (decarboxylating) activity"/>
    <property type="evidence" value="ECO:0007669"/>
    <property type="project" value="UniProtKB-EC"/>
</dbReference>
<dbReference type="EC" id="1.1.1.44" evidence="5 12"/>
<dbReference type="Gene3D" id="3.40.50.720">
    <property type="entry name" value="NAD(P)-binding Rossmann-like Domain"/>
    <property type="match status" value="1"/>
</dbReference>
<feature type="active site" description="Proton donor" evidence="13">
    <location>
        <position position="199"/>
    </location>
</feature>
<dbReference type="InterPro" id="IPR036291">
    <property type="entry name" value="NAD(P)-bd_dom_sf"/>
</dbReference>
<dbReference type="EMBL" id="FXSZ01000010">
    <property type="protein sequence ID" value="SMO77903.1"/>
    <property type="molecule type" value="Genomic_DNA"/>
</dbReference>
<evidence type="ECO:0000256" key="11">
    <source>
        <dbReference type="ARBA" id="ARBA00048640"/>
    </source>
</evidence>
<dbReference type="InterPro" id="IPR006115">
    <property type="entry name" value="6PGDH_NADP-bd"/>
</dbReference>
<evidence type="ECO:0000256" key="8">
    <source>
        <dbReference type="ARBA" id="ARBA00023002"/>
    </source>
</evidence>
<keyword evidence="9 15" id="KW-0311">Gluconate utilization</keyword>
<protein>
    <recommendedName>
        <fullName evidence="6 12">6-phosphogluconate dehydrogenase, decarboxylating</fullName>
        <ecNumber evidence="5 12">1.1.1.44</ecNumber>
    </recommendedName>
</protein>
<evidence type="ECO:0000256" key="9">
    <source>
        <dbReference type="ARBA" id="ARBA00023064"/>
    </source>
</evidence>
<dbReference type="UniPathway" id="UPA00115">
    <property type="reaction ID" value="UER00410"/>
</dbReference>
<comment type="function">
    <text evidence="1 12">Catalyzes the oxidative decarboxylation of 6-phosphogluconate to ribulose 5-phosphate and CO(2), with concomitant reduction of NADP to NADPH.</text>
</comment>